<comment type="caution">
    <text evidence="1">The sequence shown here is derived from an EMBL/GenBank/DDBJ whole genome shotgun (WGS) entry which is preliminary data.</text>
</comment>
<dbReference type="RefSeq" id="WP_281177362.1">
    <property type="nucleotide sequence ID" value="NZ_BAAAXQ010000015.1"/>
</dbReference>
<organism evidence="1 2">
    <name type="scientific">Tetragenococcus solitarius</name>
    <dbReference type="NCBI Taxonomy" id="71453"/>
    <lineage>
        <taxon>Bacteria</taxon>
        <taxon>Bacillati</taxon>
        <taxon>Bacillota</taxon>
        <taxon>Bacilli</taxon>
        <taxon>Lactobacillales</taxon>
        <taxon>Enterococcaceae</taxon>
        <taxon>Tetragenococcus</taxon>
    </lineage>
</organism>
<protein>
    <submittedName>
        <fullName evidence="1">Uncharacterized protein</fullName>
    </submittedName>
</protein>
<evidence type="ECO:0000313" key="2">
    <source>
        <dbReference type="Proteomes" id="UP001501577"/>
    </source>
</evidence>
<accession>A0ABN3Y0T3</accession>
<dbReference type="EMBL" id="BAAAXQ010000015">
    <property type="protein sequence ID" value="GAA3012587.1"/>
    <property type="molecule type" value="Genomic_DNA"/>
</dbReference>
<dbReference type="Proteomes" id="UP001501577">
    <property type="component" value="Unassembled WGS sequence"/>
</dbReference>
<name>A0ABN3Y0T3_9ENTE</name>
<sequence length="44" mass="4893">MGVMGKHRETKKQGDTKRITIEDVVEDKKDLLEDLVGIVSLPGI</sequence>
<evidence type="ECO:0000313" key="1">
    <source>
        <dbReference type="EMBL" id="GAA3012587.1"/>
    </source>
</evidence>
<gene>
    <name evidence="1" type="ORF">GCM10019998_05990</name>
</gene>
<proteinExistence type="predicted"/>
<reference evidence="1 2" key="1">
    <citation type="journal article" date="2019" name="Int. J. Syst. Evol. Microbiol.">
        <title>The Global Catalogue of Microorganisms (GCM) 10K type strain sequencing project: providing services to taxonomists for standard genome sequencing and annotation.</title>
        <authorList>
            <consortium name="The Broad Institute Genomics Platform"/>
            <consortium name="The Broad Institute Genome Sequencing Center for Infectious Disease"/>
            <person name="Wu L."/>
            <person name="Ma J."/>
        </authorList>
    </citation>
    <scope>NUCLEOTIDE SEQUENCE [LARGE SCALE GENOMIC DNA]</scope>
    <source>
        <strain evidence="1 2">JCM 8736</strain>
    </source>
</reference>
<keyword evidence="2" id="KW-1185">Reference proteome</keyword>